<name>A0ABQ1TYJ5_9FLAO</name>
<dbReference type="Proteomes" id="UP000650994">
    <property type="component" value="Unassembled WGS sequence"/>
</dbReference>
<accession>A0ABQ1TYJ5</accession>
<keyword evidence="2" id="KW-1185">Reference proteome</keyword>
<comment type="caution">
    <text evidence="1">The sequence shown here is derived from an EMBL/GenBank/DDBJ whole genome shotgun (WGS) entry which is preliminary data.</text>
</comment>
<organism evidence="1 2">
    <name type="scientific">Chishuiella changwenlii</name>
    <dbReference type="NCBI Taxonomy" id="1434701"/>
    <lineage>
        <taxon>Bacteria</taxon>
        <taxon>Pseudomonadati</taxon>
        <taxon>Bacteroidota</taxon>
        <taxon>Flavobacteriia</taxon>
        <taxon>Flavobacteriales</taxon>
        <taxon>Weeksellaceae</taxon>
        <taxon>Chishuiella</taxon>
    </lineage>
</organism>
<dbReference type="EMBL" id="BMFL01000016">
    <property type="protein sequence ID" value="GGF06031.1"/>
    <property type="molecule type" value="Genomic_DNA"/>
</dbReference>
<protein>
    <submittedName>
        <fullName evidence="1">Uncharacterized protein</fullName>
    </submittedName>
</protein>
<evidence type="ECO:0000313" key="2">
    <source>
        <dbReference type="Proteomes" id="UP000650994"/>
    </source>
</evidence>
<reference evidence="2" key="1">
    <citation type="journal article" date="2019" name="Int. J. Syst. Evol. Microbiol.">
        <title>The Global Catalogue of Microorganisms (GCM) 10K type strain sequencing project: providing services to taxonomists for standard genome sequencing and annotation.</title>
        <authorList>
            <consortium name="The Broad Institute Genomics Platform"/>
            <consortium name="The Broad Institute Genome Sequencing Center for Infectious Disease"/>
            <person name="Wu L."/>
            <person name="Ma J."/>
        </authorList>
    </citation>
    <scope>NUCLEOTIDE SEQUENCE [LARGE SCALE GENOMIC DNA]</scope>
    <source>
        <strain evidence="2">CGMCC 1.12707</strain>
    </source>
</reference>
<gene>
    <name evidence="1" type="ORF">GCM10010984_24130</name>
</gene>
<evidence type="ECO:0000313" key="1">
    <source>
        <dbReference type="EMBL" id="GGF06031.1"/>
    </source>
</evidence>
<proteinExistence type="predicted"/>
<sequence>MSKPQKKMTAQIGEILLIDQQQFIIAEQPLHSYFKSLNHPPYFTPPSPTCWRGYYGKWELRNDELYLINFKGYLDDLFEVELNYIFPTKEEVFADWYSGIIKISQGKLIQFNQLTHTSIYEEDILLCFENGKLIDYILHSNCTNSEQEVKI</sequence>